<evidence type="ECO:0000256" key="6">
    <source>
        <dbReference type="SAM" id="SignalP"/>
    </source>
</evidence>
<feature type="binding site" evidence="5">
    <location>
        <begin position="163"/>
        <end position="165"/>
    </location>
    <ligand>
        <name>substrate</name>
    </ligand>
</feature>
<comment type="caution">
    <text evidence="7">The sequence shown here is derived from an EMBL/GenBank/DDBJ whole genome shotgun (WGS) entry which is preliminary data.</text>
</comment>
<dbReference type="InterPro" id="IPR017850">
    <property type="entry name" value="Alkaline_phosphatase_core_sf"/>
</dbReference>
<dbReference type="Gene3D" id="3.40.720.10">
    <property type="entry name" value="Alkaline Phosphatase, subunit A"/>
    <property type="match status" value="1"/>
</dbReference>
<organism evidence="7 8">
    <name type="scientific">Nitrospirillum iridis</name>
    <dbReference type="NCBI Taxonomy" id="765888"/>
    <lineage>
        <taxon>Bacteria</taxon>
        <taxon>Pseudomonadati</taxon>
        <taxon>Pseudomonadota</taxon>
        <taxon>Alphaproteobacteria</taxon>
        <taxon>Rhodospirillales</taxon>
        <taxon>Azospirillaceae</taxon>
        <taxon>Nitrospirillum</taxon>
    </lineage>
</organism>
<dbReference type="EMBL" id="JACIIZ010000003">
    <property type="protein sequence ID" value="MBB6250663.1"/>
    <property type="molecule type" value="Genomic_DNA"/>
</dbReference>
<feature type="active site" description="Phosphothreonine intermediate" evidence="4">
    <location>
        <position position="84"/>
    </location>
</feature>
<dbReference type="InterPro" id="IPR002591">
    <property type="entry name" value="Phosphodiest/P_Trfase"/>
</dbReference>
<dbReference type="Pfam" id="PF01663">
    <property type="entry name" value="Phosphodiest"/>
    <property type="match status" value="1"/>
</dbReference>
<evidence type="ECO:0000256" key="4">
    <source>
        <dbReference type="PIRSR" id="PIRSR031924-50"/>
    </source>
</evidence>
<evidence type="ECO:0000256" key="2">
    <source>
        <dbReference type="ARBA" id="ARBA00022723"/>
    </source>
</evidence>
<name>A0A7X0EBK4_9PROT</name>
<protein>
    <submittedName>
        <fullName evidence="7">Putative AlkP superfamily pyrophosphatase or phosphodiesterase</fullName>
    </submittedName>
</protein>
<dbReference type="PANTHER" id="PTHR10151">
    <property type="entry name" value="ECTONUCLEOTIDE PYROPHOSPHATASE/PHOSPHODIESTERASE"/>
    <property type="match status" value="1"/>
</dbReference>
<dbReference type="Proteomes" id="UP000539175">
    <property type="component" value="Unassembled WGS sequence"/>
</dbReference>
<feature type="binding site" evidence="5">
    <location>
        <position position="105"/>
    </location>
    <ligand>
        <name>substrate</name>
    </ligand>
</feature>
<proteinExistence type="predicted"/>
<dbReference type="GO" id="GO:0046872">
    <property type="term" value="F:metal ion binding"/>
    <property type="evidence" value="ECO:0007669"/>
    <property type="project" value="UniProtKB-KW"/>
</dbReference>
<evidence type="ECO:0000256" key="5">
    <source>
        <dbReference type="PIRSR" id="PIRSR031924-51"/>
    </source>
</evidence>
<feature type="chain" id="PRO_5031534330" evidence="6">
    <location>
        <begin position="26"/>
        <end position="556"/>
    </location>
</feature>
<dbReference type="CDD" id="cd16016">
    <property type="entry name" value="AP-SPAP"/>
    <property type="match status" value="1"/>
</dbReference>
<dbReference type="RefSeq" id="WP_211106143.1">
    <property type="nucleotide sequence ID" value="NZ_JACIIZ010000003.1"/>
</dbReference>
<dbReference type="GO" id="GO:0004035">
    <property type="term" value="F:alkaline phosphatase activity"/>
    <property type="evidence" value="ECO:0007669"/>
    <property type="project" value="InterPro"/>
</dbReference>
<dbReference type="PIRSF" id="PIRSF031924">
    <property type="entry name" value="Pi-irrepressible_AP"/>
    <property type="match status" value="1"/>
</dbReference>
<accession>A0A7X0EBK4</accession>
<evidence type="ECO:0000313" key="7">
    <source>
        <dbReference type="EMBL" id="MBB6250663.1"/>
    </source>
</evidence>
<evidence type="ECO:0000256" key="1">
    <source>
        <dbReference type="ARBA" id="ARBA00022553"/>
    </source>
</evidence>
<sequence>MTRWQSRMAALCAVGALFGAVPAGAAADAGAAAPAPKLVVLVSVDQFSTDLFQQYRSHFAGGLRRLLDGAVFPNGYQSHAATETCPGHSTLMTGDRPARTGIIANDWYDFRGPRPGKIYCAEDETKGTYKAYVPSDVHLKVPTLGERLKAADAEVRTVSVAGKDRAAIMMGGHAVDELWFWKDGQGFISYEGRTVPAAVTAVNEAALAEIAKPAKEYAEPEWCKAIDMPVSVERKDDVLTVGNGRFARQPGPKAEAQWRASPAFDAAIIDLATRLIKDMKLGHGKSVDVLTVGASATDYIGHSYGTEGSEMCIQMANLDRTLGKLVAALDATGVDYVLALSADHGGNDIPERERLRGMPMATRVDDALVSENAGKTVAPLGLNGAELLFGGANGDIWVGPTVAGTWRQKAVADTLALYRADPQVAAVYSAAEVAAAPMPIGAPDSWSLLDRARASFDPSRSGDMVVFLKPRITAIPAKPATYIATHGSPWDYDRRVPILFWRKGMQGFEQPLSVETVDIMPTLAALLDFKLAPGEVDGRCLDLDGAAGDTCAAATK</sequence>
<keyword evidence="1 4" id="KW-0597">Phosphoprotein</keyword>
<keyword evidence="8" id="KW-1185">Reference proteome</keyword>
<gene>
    <name evidence="7" type="ORF">FHS74_001208</name>
</gene>
<keyword evidence="2" id="KW-0479">Metal-binding</keyword>
<evidence type="ECO:0000313" key="8">
    <source>
        <dbReference type="Proteomes" id="UP000539175"/>
    </source>
</evidence>
<feature type="signal peptide" evidence="6">
    <location>
        <begin position="1"/>
        <end position="25"/>
    </location>
</feature>
<evidence type="ECO:0000256" key="3">
    <source>
        <dbReference type="ARBA" id="ARBA00022729"/>
    </source>
</evidence>
<dbReference type="AlphaFoldDB" id="A0A7X0EBK4"/>
<dbReference type="Gene3D" id="3.30.1360.150">
    <property type="match status" value="1"/>
</dbReference>
<dbReference type="InterPro" id="IPR026263">
    <property type="entry name" value="Alkaline_phosphatase_prok"/>
</dbReference>
<reference evidence="7 8" key="1">
    <citation type="submission" date="2020-08" db="EMBL/GenBank/DDBJ databases">
        <title>Genomic Encyclopedia of Type Strains, Phase IV (KMG-IV): sequencing the most valuable type-strain genomes for metagenomic binning, comparative biology and taxonomic classification.</title>
        <authorList>
            <person name="Goeker M."/>
        </authorList>
    </citation>
    <scope>NUCLEOTIDE SEQUENCE [LARGE SCALE GENOMIC DNA]</scope>
    <source>
        <strain evidence="7 8">DSM 22198</strain>
    </source>
</reference>
<keyword evidence="3 6" id="KW-0732">Signal</keyword>
<dbReference type="SUPFAM" id="SSF53649">
    <property type="entry name" value="Alkaline phosphatase-like"/>
    <property type="match status" value="1"/>
</dbReference>
<dbReference type="PANTHER" id="PTHR10151:SF120">
    <property type="entry name" value="BIS(5'-ADENOSYL)-TRIPHOSPHATASE"/>
    <property type="match status" value="1"/>
</dbReference>